<evidence type="ECO:0000313" key="4">
    <source>
        <dbReference type="Proteomes" id="UP000039046"/>
    </source>
</evidence>
<dbReference type="HOGENOM" id="CLU_102302_0_0_1"/>
<dbReference type="InterPro" id="IPR057229">
    <property type="entry name" value="DUF7907"/>
</dbReference>
<dbReference type="AlphaFoldDB" id="A0A0A1TNZ5"/>
<dbReference type="EMBL" id="CDHN01000004">
    <property type="protein sequence ID" value="CEJ92382.1"/>
    <property type="molecule type" value="Genomic_DNA"/>
</dbReference>
<dbReference type="SUPFAM" id="SSF75011">
    <property type="entry name" value="3-carboxy-cis,cis-mucoante lactonizing enzyme"/>
    <property type="match status" value="1"/>
</dbReference>
<dbReference type="STRING" id="1531966.A0A0A1TNZ5"/>
<accession>A0A0A1TNZ5</accession>
<feature type="domain" description="DUF7907" evidence="2">
    <location>
        <begin position="30"/>
        <end position="185"/>
    </location>
</feature>
<dbReference type="Proteomes" id="UP000039046">
    <property type="component" value="Unassembled WGS sequence"/>
</dbReference>
<evidence type="ECO:0000313" key="3">
    <source>
        <dbReference type="EMBL" id="CEJ92382.1"/>
    </source>
</evidence>
<dbReference type="Pfam" id="PF25484">
    <property type="entry name" value="DUF7907"/>
    <property type="match status" value="1"/>
</dbReference>
<feature type="chain" id="PRO_5001979841" description="DUF7907 domain-containing protein" evidence="1">
    <location>
        <begin position="20"/>
        <end position="215"/>
    </location>
</feature>
<reference evidence="3 4" key="1">
    <citation type="journal article" date="2015" name="Genome Announc.">
        <title>Draft Genome Sequence and Gene Annotation of the Entomopathogenic Fungus Verticillium hemipterigenum.</title>
        <authorList>
            <person name="Horn F."/>
            <person name="Habel A."/>
            <person name="Scharf D.H."/>
            <person name="Dworschak J."/>
            <person name="Brakhage A.A."/>
            <person name="Guthke R."/>
            <person name="Hertweck C."/>
            <person name="Linde J."/>
        </authorList>
    </citation>
    <scope>NUCLEOTIDE SEQUENCE [LARGE SCALE GENOMIC DNA]</scope>
</reference>
<sequence>MHATSLFTLTSALAGLTAAAPSPNNNLSASKGIKLRVHLIDATKDLPKPVSNLYITSIHDGAGLNSVGFSDQGRTFYINGTGSDGLFWRTLSDGGSPSSPYGLALHYNKDTPDVQGVRLDGGPGDSDIYVPAAGYDKPELIPYGWMACDEPLAYYGGTHFNILQRNAFQGAIPKECVSVKLLPECTDLPATPPGALANHDHAIVVSCYKDASKAE</sequence>
<organism evidence="3 4">
    <name type="scientific">[Torrubiella] hemipterigena</name>
    <dbReference type="NCBI Taxonomy" id="1531966"/>
    <lineage>
        <taxon>Eukaryota</taxon>
        <taxon>Fungi</taxon>
        <taxon>Dikarya</taxon>
        <taxon>Ascomycota</taxon>
        <taxon>Pezizomycotina</taxon>
        <taxon>Sordariomycetes</taxon>
        <taxon>Hypocreomycetidae</taxon>
        <taxon>Hypocreales</taxon>
        <taxon>Clavicipitaceae</taxon>
        <taxon>Clavicipitaceae incertae sedis</taxon>
        <taxon>'Torrubiella' clade</taxon>
    </lineage>
</organism>
<keyword evidence="1" id="KW-0732">Signal</keyword>
<keyword evidence="4" id="KW-1185">Reference proteome</keyword>
<evidence type="ECO:0000256" key="1">
    <source>
        <dbReference type="SAM" id="SignalP"/>
    </source>
</evidence>
<gene>
    <name evidence="3" type="ORF">VHEMI08037</name>
</gene>
<feature type="signal peptide" evidence="1">
    <location>
        <begin position="1"/>
        <end position="19"/>
    </location>
</feature>
<protein>
    <recommendedName>
        <fullName evidence="2">DUF7907 domain-containing protein</fullName>
    </recommendedName>
</protein>
<proteinExistence type="predicted"/>
<name>A0A0A1TNZ5_9HYPO</name>
<evidence type="ECO:0000259" key="2">
    <source>
        <dbReference type="Pfam" id="PF25484"/>
    </source>
</evidence>
<dbReference type="OrthoDB" id="3518533at2759"/>